<dbReference type="Proteomes" id="UP000051562">
    <property type="component" value="Unassembled WGS sequence"/>
</dbReference>
<sequence length="137" mass="13935">MTRSRASLLAEMLLLGGGCLALLFWIIPTQTSEGGFGLSPAFLPNILAAAILLLVLADGVLRLTARRPESAYPAGFGALARSLAVAGFGAIVLAYAGVAASAALTPAAGMLALGERRPLPVLATSALLGGAFWLVFR</sequence>
<keyword evidence="1" id="KW-0812">Transmembrane</keyword>
<evidence type="ECO:0000313" key="2">
    <source>
        <dbReference type="EMBL" id="KQK28566.1"/>
    </source>
</evidence>
<evidence type="ECO:0000313" key="4">
    <source>
        <dbReference type="Proteomes" id="UP000051562"/>
    </source>
</evidence>
<dbReference type="STRING" id="53254.SAMN05660750_04623"/>
<reference evidence="3 5" key="2">
    <citation type="submission" date="2017-02" db="EMBL/GenBank/DDBJ databases">
        <authorList>
            <person name="Peterson S.W."/>
        </authorList>
    </citation>
    <scope>NUCLEOTIDE SEQUENCE [LARGE SCALE GENOMIC DNA]</scope>
    <source>
        <strain evidence="3 5">DSM 9653</strain>
    </source>
</reference>
<feature type="transmembrane region" description="Helical" evidence="1">
    <location>
        <begin position="82"/>
        <end position="107"/>
    </location>
</feature>
<dbReference type="EMBL" id="LMAR01000067">
    <property type="protein sequence ID" value="KQK28566.1"/>
    <property type="molecule type" value="Genomic_DNA"/>
</dbReference>
<dbReference type="EMBL" id="FUYX01000018">
    <property type="protein sequence ID" value="SKC13864.1"/>
    <property type="molecule type" value="Genomic_DNA"/>
</dbReference>
<gene>
    <name evidence="2" type="ORF">ARD30_06565</name>
    <name evidence="3" type="ORF">SAMN05660750_04623</name>
</gene>
<proteinExistence type="predicted"/>
<feature type="transmembrane region" description="Helical" evidence="1">
    <location>
        <begin position="42"/>
        <end position="61"/>
    </location>
</feature>
<keyword evidence="1" id="KW-1133">Transmembrane helix</keyword>
<organism evidence="2 4">
    <name type="scientific">Bosea thiooxidans</name>
    <dbReference type="NCBI Taxonomy" id="53254"/>
    <lineage>
        <taxon>Bacteria</taxon>
        <taxon>Pseudomonadati</taxon>
        <taxon>Pseudomonadota</taxon>
        <taxon>Alphaproteobacteria</taxon>
        <taxon>Hyphomicrobiales</taxon>
        <taxon>Boseaceae</taxon>
        <taxon>Bosea</taxon>
    </lineage>
</organism>
<evidence type="ECO:0000313" key="5">
    <source>
        <dbReference type="Proteomes" id="UP000190130"/>
    </source>
</evidence>
<keyword evidence="4" id="KW-1185">Reference proteome</keyword>
<dbReference type="RefSeq" id="WP_055730090.1">
    <property type="nucleotide sequence ID" value="NZ_FUYX01000018.1"/>
</dbReference>
<accession>A0A0Q3PFL6</accession>
<keyword evidence="1" id="KW-0472">Membrane</keyword>
<evidence type="ECO:0000313" key="3">
    <source>
        <dbReference type="EMBL" id="SKC13864.1"/>
    </source>
</evidence>
<feature type="transmembrane region" description="Helical" evidence="1">
    <location>
        <begin position="119"/>
        <end position="136"/>
    </location>
</feature>
<dbReference type="Proteomes" id="UP000190130">
    <property type="component" value="Unassembled WGS sequence"/>
</dbReference>
<dbReference type="AlphaFoldDB" id="A0A0Q3PFL6"/>
<name>A0A0Q3PFL6_9HYPH</name>
<evidence type="ECO:0008006" key="6">
    <source>
        <dbReference type="Google" id="ProtNLM"/>
    </source>
</evidence>
<evidence type="ECO:0000256" key="1">
    <source>
        <dbReference type="SAM" id="Phobius"/>
    </source>
</evidence>
<feature type="transmembrane region" description="Helical" evidence="1">
    <location>
        <begin position="7"/>
        <end position="27"/>
    </location>
</feature>
<protein>
    <recommendedName>
        <fullName evidence="6">Tripartite tricarboxylate transporter TctB family protein</fullName>
    </recommendedName>
</protein>
<reference evidence="2 4" key="1">
    <citation type="submission" date="2015-10" db="EMBL/GenBank/DDBJ databases">
        <title>Draft genome of Bosea thiooxidans.</title>
        <authorList>
            <person name="Wang X."/>
        </authorList>
    </citation>
    <scope>NUCLEOTIDE SEQUENCE [LARGE SCALE GENOMIC DNA]</scope>
    <source>
        <strain evidence="2 4">CGMCC 9174</strain>
    </source>
</reference>